<feature type="signal peptide" evidence="1">
    <location>
        <begin position="1"/>
        <end position="26"/>
    </location>
</feature>
<dbReference type="RefSeq" id="WP_076282955.1">
    <property type="nucleotide sequence ID" value="NZ_MPTW01000001.1"/>
</dbReference>
<evidence type="ECO:0000313" key="4">
    <source>
        <dbReference type="Proteomes" id="UP000187425"/>
    </source>
</evidence>
<evidence type="ECO:0000313" key="3">
    <source>
        <dbReference type="EMBL" id="OME74376.1"/>
    </source>
</evidence>
<feature type="domain" description="Deacetylase PdaC" evidence="2">
    <location>
        <begin position="49"/>
        <end position="116"/>
    </location>
</feature>
<dbReference type="Proteomes" id="UP000187425">
    <property type="component" value="Unassembled WGS sequence"/>
</dbReference>
<keyword evidence="1" id="KW-0732">Signal</keyword>
<protein>
    <recommendedName>
        <fullName evidence="2">Deacetylase PdaC domain-containing protein</fullName>
    </recommendedName>
</protein>
<dbReference type="AlphaFoldDB" id="A0A1R0ZP04"/>
<organism evidence="3 4">
    <name type="scientific">Paenibacillus odorifer</name>
    <dbReference type="NCBI Taxonomy" id="189426"/>
    <lineage>
        <taxon>Bacteria</taxon>
        <taxon>Bacillati</taxon>
        <taxon>Bacillota</taxon>
        <taxon>Bacilli</taxon>
        <taxon>Bacillales</taxon>
        <taxon>Paenibacillaceae</taxon>
        <taxon>Paenibacillus</taxon>
    </lineage>
</organism>
<reference evidence="3 4" key="1">
    <citation type="submission" date="2016-11" db="EMBL/GenBank/DDBJ databases">
        <title>Paenibacillus species isolates.</title>
        <authorList>
            <person name="Beno S.M."/>
        </authorList>
    </citation>
    <scope>NUCLEOTIDE SEQUENCE [LARGE SCALE GENOMIC DNA]</scope>
    <source>
        <strain evidence="3 4">FSL H7-0443</strain>
    </source>
</reference>
<dbReference type="OrthoDB" id="5637at2"/>
<gene>
    <name evidence="3" type="ORF">BSK65_01400</name>
</gene>
<evidence type="ECO:0000259" key="2">
    <source>
        <dbReference type="Pfam" id="PF13739"/>
    </source>
</evidence>
<comment type="caution">
    <text evidence="3">The sequence shown here is derived from an EMBL/GenBank/DDBJ whole genome shotgun (WGS) entry which is preliminary data.</text>
</comment>
<feature type="chain" id="PRO_5012412814" description="Deacetylase PdaC domain-containing protein" evidence="1">
    <location>
        <begin position="27"/>
        <end position="153"/>
    </location>
</feature>
<dbReference type="EMBL" id="MPTW01000001">
    <property type="protein sequence ID" value="OME74376.1"/>
    <property type="molecule type" value="Genomic_DNA"/>
</dbReference>
<dbReference type="Pfam" id="PF13739">
    <property type="entry name" value="PdaC"/>
    <property type="match status" value="1"/>
</dbReference>
<name>A0A1R0ZP04_9BACL</name>
<dbReference type="InterPro" id="IPR025303">
    <property type="entry name" value="PdaC"/>
</dbReference>
<evidence type="ECO:0000256" key="1">
    <source>
        <dbReference type="SAM" id="SignalP"/>
    </source>
</evidence>
<dbReference type="Gene3D" id="3.30.565.40">
    <property type="entry name" value="Fervidobacterium nodosum Rt17-B1 like"/>
    <property type="match status" value="1"/>
</dbReference>
<accession>A0A1R0ZP04</accession>
<proteinExistence type="predicted"/>
<sequence>MKKVYRITMGFLALILLFLPLHVGHAAGTAVSVKNYTYKGYPYIQIVKSNYKTNTDAINKVLKWHAVNNAQASENMKKEDDFYSITSKVQLYYNKDGKLSVGYYDYMYAGGAHGMYDTRIFNYDLTTGKQISLKSILNTDEKKSKAKNMQFMF</sequence>